<dbReference type="AlphaFoldDB" id="A0A645CDW6"/>
<dbReference type="Pfam" id="PF02579">
    <property type="entry name" value="Nitro_FeMo-Co"/>
    <property type="match status" value="1"/>
</dbReference>
<gene>
    <name evidence="2" type="ORF">SDC9_122089</name>
</gene>
<evidence type="ECO:0000313" key="2">
    <source>
        <dbReference type="EMBL" id="MPM75098.1"/>
    </source>
</evidence>
<reference evidence="2" key="1">
    <citation type="submission" date="2019-08" db="EMBL/GenBank/DDBJ databases">
        <authorList>
            <person name="Kucharzyk K."/>
            <person name="Murdoch R.W."/>
            <person name="Higgins S."/>
            <person name="Loffler F."/>
        </authorList>
    </citation>
    <scope>NUCLEOTIDE SEQUENCE</scope>
</reference>
<dbReference type="EMBL" id="VSSQ01026403">
    <property type="protein sequence ID" value="MPM75098.1"/>
    <property type="molecule type" value="Genomic_DNA"/>
</dbReference>
<accession>A0A645CDW6</accession>
<sequence length="120" mass="13619">MVALTIWSGRIAPVFDVAGRLLIADGPDRREHTLRNAACLHARIAELKELGVDVLICGAISRPARMLAESRGIRVYGFIAGDRDEVLNAWMRNELESEIFAMPGCARRRQCRRRCRKWND</sequence>
<evidence type="ECO:0000259" key="1">
    <source>
        <dbReference type="Pfam" id="PF02579"/>
    </source>
</evidence>
<name>A0A645CDW6_9ZZZZ</name>
<feature type="domain" description="Dinitrogenase iron-molybdenum cofactor biosynthesis" evidence="1">
    <location>
        <begin position="46"/>
        <end position="91"/>
    </location>
</feature>
<dbReference type="InterPro" id="IPR003731">
    <property type="entry name" value="Di-Nase_FeMo-co_biosynth"/>
</dbReference>
<comment type="caution">
    <text evidence="2">The sequence shown here is derived from an EMBL/GenBank/DDBJ whole genome shotgun (WGS) entry which is preliminary data.</text>
</comment>
<organism evidence="2">
    <name type="scientific">bioreactor metagenome</name>
    <dbReference type="NCBI Taxonomy" id="1076179"/>
    <lineage>
        <taxon>unclassified sequences</taxon>
        <taxon>metagenomes</taxon>
        <taxon>ecological metagenomes</taxon>
    </lineage>
</organism>
<dbReference type="Gene3D" id="3.30.420.130">
    <property type="entry name" value="Dinitrogenase iron-molybdenum cofactor biosynthesis domain"/>
    <property type="match status" value="1"/>
</dbReference>
<dbReference type="InterPro" id="IPR036105">
    <property type="entry name" value="DiNase_FeMo-co_biosyn_sf"/>
</dbReference>
<proteinExistence type="predicted"/>
<protein>
    <recommendedName>
        <fullName evidence="1">Dinitrogenase iron-molybdenum cofactor biosynthesis domain-containing protein</fullName>
    </recommendedName>
</protein>
<dbReference type="SUPFAM" id="SSF53146">
    <property type="entry name" value="Nitrogenase accessory factor-like"/>
    <property type="match status" value="1"/>
</dbReference>